<proteinExistence type="predicted"/>
<evidence type="ECO:0000313" key="3">
    <source>
        <dbReference type="Proteomes" id="UP001589734"/>
    </source>
</evidence>
<organism evidence="2 3">
    <name type="scientific">Flavobacterium procerum</name>
    <dbReference type="NCBI Taxonomy" id="1455569"/>
    <lineage>
        <taxon>Bacteria</taxon>
        <taxon>Pseudomonadati</taxon>
        <taxon>Bacteroidota</taxon>
        <taxon>Flavobacteriia</taxon>
        <taxon>Flavobacteriales</taxon>
        <taxon>Flavobacteriaceae</taxon>
        <taxon>Flavobacterium</taxon>
    </lineage>
</organism>
<dbReference type="RefSeq" id="WP_379683442.1">
    <property type="nucleotide sequence ID" value="NZ_JBHLYW010000003.1"/>
</dbReference>
<feature type="chain" id="PRO_5047459466" evidence="1">
    <location>
        <begin position="21"/>
        <end position="249"/>
    </location>
</feature>
<keyword evidence="1" id="KW-0732">Signal</keyword>
<name>A0ABV6BK84_9FLAO</name>
<gene>
    <name evidence="2" type="ORF">ACFFLS_02315</name>
</gene>
<dbReference type="Proteomes" id="UP001589734">
    <property type="component" value="Unassembled WGS sequence"/>
</dbReference>
<dbReference type="EMBL" id="JBHLYW010000003">
    <property type="protein sequence ID" value="MFC0075860.1"/>
    <property type="molecule type" value="Genomic_DNA"/>
</dbReference>
<evidence type="ECO:0000256" key="1">
    <source>
        <dbReference type="SAM" id="SignalP"/>
    </source>
</evidence>
<evidence type="ECO:0000313" key="2">
    <source>
        <dbReference type="EMBL" id="MFC0075860.1"/>
    </source>
</evidence>
<comment type="caution">
    <text evidence="2">The sequence shown here is derived from an EMBL/GenBank/DDBJ whole genome shotgun (WGS) entry which is preliminary data.</text>
</comment>
<sequence length="249" mass="29448">MNFFKLILVFLITTKLFAIADNPDYLIIDKDTVRIQSDPLKDYFKNHPIPENIRTSLSNANWRGYFAYFKLVGDKLVVENIYTEEYKTDEKGNVSFFQVSIYEDIFGKESNFQCDFYSGLLICVFGDVVDYGRLGYSSLYEKYNLIEIKNGLNVKSKELTTEEFKKFRKNYFRYFKDTEEYKTRFNQFKEMGFGPQYNNSIFLIINPGIGRENKALKKKENEFKIEKQIDALMFSISNDFMKTIEIPIN</sequence>
<protein>
    <submittedName>
        <fullName evidence="2">Uncharacterized protein</fullName>
    </submittedName>
</protein>
<keyword evidence="3" id="KW-1185">Reference proteome</keyword>
<reference evidence="2 3" key="1">
    <citation type="submission" date="2024-09" db="EMBL/GenBank/DDBJ databases">
        <authorList>
            <person name="Sun Q."/>
            <person name="Mori K."/>
        </authorList>
    </citation>
    <scope>NUCLEOTIDE SEQUENCE [LARGE SCALE GENOMIC DNA]</scope>
    <source>
        <strain evidence="2 3">CGMCC 1.12926</strain>
    </source>
</reference>
<feature type="signal peptide" evidence="1">
    <location>
        <begin position="1"/>
        <end position="20"/>
    </location>
</feature>
<accession>A0ABV6BK84</accession>